<accession>A0A8H4XDN5</accession>
<protein>
    <submittedName>
        <fullName evidence="1">Uncharacterized protein</fullName>
    </submittedName>
</protein>
<reference evidence="1" key="1">
    <citation type="journal article" date="2020" name="BMC Genomics">
        <title>Correction to: Identification and distribution of gene clusters required for synthesis of sphingolipid metabolism inhibitors in diverse species of the filamentous fungus Fusarium.</title>
        <authorList>
            <person name="Kim H.S."/>
            <person name="Lohmar J.M."/>
            <person name="Busman M."/>
            <person name="Brown D.W."/>
            <person name="Naumann T.A."/>
            <person name="Divon H.H."/>
            <person name="Lysoe E."/>
            <person name="Uhlig S."/>
            <person name="Proctor R.H."/>
        </authorList>
    </citation>
    <scope>NUCLEOTIDE SEQUENCE</scope>
    <source>
        <strain evidence="1">NRRL 20472</strain>
    </source>
</reference>
<evidence type="ECO:0000313" key="1">
    <source>
        <dbReference type="EMBL" id="KAF4970339.1"/>
    </source>
</evidence>
<dbReference type="AlphaFoldDB" id="A0A8H4XDN5"/>
<name>A0A8H4XDN5_9HYPO</name>
<dbReference type="EMBL" id="JABEXW010000127">
    <property type="protein sequence ID" value="KAF4970339.1"/>
    <property type="molecule type" value="Genomic_DNA"/>
</dbReference>
<organism evidence="1 2">
    <name type="scientific">Fusarium sarcochroum</name>
    <dbReference type="NCBI Taxonomy" id="1208366"/>
    <lineage>
        <taxon>Eukaryota</taxon>
        <taxon>Fungi</taxon>
        <taxon>Dikarya</taxon>
        <taxon>Ascomycota</taxon>
        <taxon>Pezizomycotina</taxon>
        <taxon>Sordariomycetes</taxon>
        <taxon>Hypocreomycetidae</taxon>
        <taxon>Hypocreales</taxon>
        <taxon>Nectriaceae</taxon>
        <taxon>Fusarium</taxon>
        <taxon>Fusarium lateritium species complex</taxon>
    </lineage>
</organism>
<proteinExistence type="predicted"/>
<dbReference type="Proteomes" id="UP000622797">
    <property type="component" value="Unassembled WGS sequence"/>
</dbReference>
<reference evidence="1" key="2">
    <citation type="submission" date="2020-05" db="EMBL/GenBank/DDBJ databases">
        <authorList>
            <person name="Kim H.-S."/>
            <person name="Proctor R.H."/>
            <person name="Brown D.W."/>
        </authorList>
    </citation>
    <scope>NUCLEOTIDE SEQUENCE</scope>
    <source>
        <strain evidence="1">NRRL 20472</strain>
    </source>
</reference>
<gene>
    <name evidence="1" type="ORF">FSARC_2595</name>
</gene>
<dbReference type="OrthoDB" id="3649348at2759"/>
<sequence>MADTAPIPIILCGKTEAIGSRVIEALKPEIEVIHFIMPGESGKLIIPELLAGKTLSEHPERSAIGSGNYTQAPRAIVLGGAFDETDIAVSKDAAKAVSGARGIPWVRQDTTQPAPPVTSPEYPKLMTKRTKEAVLKLDKDGKLNGDYNELEWY</sequence>
<evidence type="ECO:0000313" key="2">
    <source>
        <dbReference type="Proteomes" id="UP000622797"/>
    </source>
</evidence>
<keyword evidence="2" id="KW-1185">Reference proteome</keyword>
<comment type="caution">
    <text evidence="1">The sequence shown here is derived from an EMBL/GenBank/DDBJ whole genome shotgun (WGS) entry which is preliminary data.</text>
</comment>